<reference evidence="1" key="1">
    <citation type="submission" date="2021-11" db="EMBL/GenBank/DDBJ databases">
        <title>Halomonas sp., isolated from a coastal aquaculture zone in Dongshan Bay.</title>
        <authorList>
            <person name="Lin W."/>
        </authorList>
    </citation>
    <scope>NUCLEOTIDE SEQUENCE</scope>
    <source>
        <strain evidence="1">Yzlin-01</strain>
    </source>
</reference>
<dbReference type="Proteomes" id="UP001165542">
    <property type="component" value="Unassembled WGS sequence"/>
</dbReference>
<sequence length="191" mass="20799">MKVVHIKEGPQRDACLAKLCAEIYGRSAGLSPLVLFTGVNEVWFQVDSARLWALVGRGGEIQALALLVLDEHGEGVTLLHACSLTSASDGSDPKQRLITELATKAPLRVDANTVEGEAYYRQAGIRDWRDGEGGARIGLGPRHPAQKNQALAATLTLDETAILRRFKHDVLAFDAQKQRFIQSLDAFPVTL</sequence>
<protein>
    <submittedName>
        <fullName evidence="1">Uncharacterized protein</fullName>
    </submittedName>
</protein>
<dbReference type="EMBL" id="JAJISC010000003">
    <property type="protein sequence ID" value="MCS2609303.1"/>
    <property type="molecule type" value="Genomic_DNA"/>
</dbReference>
<accession>A0ABT2ED75</accession>
<dbReference type="RefSeq" id="WP_259035808.1">
    <property type="nucleotide sequence ID" value="NZ_JAJISC010000003.1"/>
</dbReference>
<organism evidence="1 2">
    <name type="scientific">Halomonas dongshanensis</name>
    <dbReference type="NCBI Taxonomy" id="2890835"/>
    <lineage>
        <taxon>Bacteria</taxon>
        <taxon>Pseudomonadati</taxon>
        <taxon>Pseudomonadota</taxon>
        <taxon>Gammaproteobacteria</taxon>
        <taxon>Oceanospirillales</taxon>
        <taxon>Halomonadaceae</taxon>
        <taxon>Halomonas</taxon>
    </lineage>
</organism>
<keyword evidence="2" id="KW-1185">Reference proteome</keyword>
<proteinExistence type="predicted"/>
<evidence type="ECO:0000313" key="1">
    <source>
        <dbReference type="EMBL" id="MCS2609303.1"/>
    </source>
</evidence>
<comment type="caution">
    <text evidence="1">The sequence shown here is derived from an EMBL/GenBank/DDBJ whole genome shotgun (WGS) entry which is preliminary data.</text>
</comment>
<name>A0ABT2ED75_9GAMM</name>
<gene>
    <name evidence="1" type="ORF">LLY24_08230</name>
</gene>
<evidence type="ECO:0000313" key="2">
    <source>
        <dbReference type="Proteomes" id="UP001165542"/>
    </source>
</evidence>